<evidence type="ECO:0000256" key="1">
    <source>
        <dbReference type="ARBA" id="ARBA00022691"/>
    </source>
</evidence>
<sequence length="421" mass="49184">MGRDFGSLWIWKEGNVRDRLGWYYSVATNSMPAKYLICKRVPVDPSIYNMDIDSLWKEYDTALERFIRLWSDVRSRSITIRDLPIAKVNLLDLLLAIVKGSLHACNFCRWQCKVDRTTGGKLGACKLEAESRVSTFFHHMGEEIVFRGIKGSGTIFFTSCNMRCAFCQNGDISTDRFNGSVVTPYMIALMAYKLRLEGCHNINWVGGEPTIHLHNIVEAIHEMSRFIINKVRYEDELFVIKSINADMPYRYSMSSSNAYYGDEFNVPQLWNSNFFMSREALNVLRCIMDVWLPDLKFGSNKCSLRLARTPWYWETVTSNIKQVHCWDEDMVIRHLIMPGHVKCCTKPVLEWVADNMPEVLINIMDQYRPENYCDPYSPNYDPAYKDMARFPSKQEIDEAYRYAKELGLNFEMITFEKHFLR</sequence>
<dbReference type="SUPFAM" id="SSF102114">
    <property type="entry name" value="Radical SAM enzymes"/>
    <property type="match status" value="1"/>
</dbReference>
<keyword evidence="2" id="KW-0479">Metal-binding</keyword>
<dbReference type="GO" id="GO:0016829">
    <property type="term" value="F:lyase activity"/>
    <property type="evidence" value="ECO:0007669"/>
    <property type="project" value="UniProtKB-KW"/>
</dbReference>
<evidence type="ECO:0000313" key="6">
    <source>
        <dbReference type="EMBL" id="SPC33645.1"/>
    </source>
</evidence>
<name>A0A2K5APT6_9ARCH</name>
<dbReference type="GO" id="GO:0051536">
    <property type="term" value="F:iron-sulfur cluster binding"/>
    <property type="evidence" value="ECO:0007669"/>
    <property type="project" value="UniProtKB-KW"/>
</dbReference>
<keyword evidence="3" id="KW-0408">Iron</keyword>
<dbReference type="Pfam" id="PF04055">
    <property type="entry name" value="Radical_SAM"/>
    <property type="match status" value="1"/>
</dbReference>
<accession>A0A2K5APT6</accession>
<dbReference type="SFLD" id="SFLDS00029">
    <property type="entry name" value="Radical_SAM"/>
    <property type="match status" value="1"/>
</dbReference>
<dbReference type="Gene3D" id="3.20.20.70">
    <property type="entry name" value="Aldolase class I"/>
    <property type="match status" value="1"/>
</dbReference>
<dbReference type="InterPro" id="IPR040085">
    <property type="entry name" value="MJ0674-like"/>
</dbReference>
<dbReference type="EC" id="1.97.1.4" evidence="6"/>
<organism evidence="6 7">
    <name type="scientific">Candidatus Nitrosocaldus cavascurensis</name>
    <dbReference type="NCBI Taxonomy" id="2058097"/>
    <lineage>
        <taxon>Archaea</taxon>
        <taxon>Nitrososphaerota</taxon>
        <taxon>Nitrososphaeria</taxon>
        <taxon>Candidatus Nitrosocaldales</taxon>
        <taxon>Candidatus Nitrosocaldaceae</taxon>
        <taxon>Candidatus Nitrosocaldus</taxon>
    </lineage>
</organism>
<keyword evidence="6" id="KW-0560">Oxidoreductase</keyword>
<dbReference type="EMBL" id="LT981265">
    <property type="protein sequence ID" value="SPC33645.1"/>
    <property type="molecule type" value="Genomic_DNA"/>
</dbReference>
<evidence type="ECO:0000259" key="5">
    <source>
        <dbReference type="Pfam" id="PF04055"/>
    </source>
</evidence>
<keyword evidence="7" id="KW-1185">Reference proteome</keyword>
<dbReference type="SFLD" id="SFLDG01099">
    <property type="entry name" value="Uncharacterised_Radical_SAM_Su"/>
    <property type="match status" value="1"/>
</dbReference>
<keyword evidence="6" id="KW-0670">Pyruvate</keyword>
<dbReference type="GO" id="GO:0046872">
    <property type="term" value="F:metal ion binding"/>
    <property type="evidence" value="ECO:0007669"/>
    <property type="project" value="UniProtKB-KW"/>
</dbReference>
<dbReference type="InterPro" id="IPR013785">
    <property type="entry name" value="Aldolase_TIM"/>
</dbReference>
<dbReference type="Proteomes" id="UP000236248">
    <property type="component" value="Chromosome NCAV"/>
</dbReference>
<dbReference type="PANTHER" id="PTHR43075">
    <property type="entry name" value="FORMATE LYASE ACTIVATING ENZYME, PUTATIVE (AFU_ORTHOLOGUE AFUA_2G15630)-RELATED"/>
    <property type="match status" value="1"/>
</dbReference>
<evidence type="ECO:0000256" key="2">
    <source>
        <dbReference type="ARBA" id="ARBA00022723"/>
    </source>
</evidence>
<dbReference type="InterPro" id="IPR007197">
    <property type="entry name" value="rSAM"/>
</dbReference>
<evidence type="ECO:0000256" key="4">
    <source>
        <dbReference type="ARBA" id="ARBA00023014"/>
    </source>
</evidence>
<reference evidence="7" key="1">
    <citation type="submission" date="2018-01" db="EMBL/GenBank/DDBJ databases">
        <authorList>
            <person name="Kerou L M."/>
        </authorList>
    </citation>
    <scope>NUCLEOTIDE SEQUENCE [LARGE SCALE GENOMIC DNA]</scope>
    <source>
        <strain evidence="7">SCU2</strain>
    </source>
</reference>
<proteinExistence type="predicted"/>
<evidence type="ECO:0000256" key="3">
    <source>
        <dbReference type="ARBA" id="ARBA00023004"/>
    </source>
</evidence>
<keyword evidence="1" id="KW-0949">S-adenosyl-L-methionine</keyword>
<keyword evidence="6" id="KW-0456">Lyase</keyword>
<dbReference type="InterPro" id="IPR058240">
    <property type="entry name" value="rSAM_sf"/>
</dbReference>
<feature type="domain" description="Radical SAM core" evidence="5">
    <location>
        <begin position="155"/>
        <end position="225"/>
    </location>
</feature>
<gene>
    <name evidence="6" type="ORF">NCAV_0451</name>
</gene>
<evidence type="ECO:0000313" key="7">
    <source>
        <dbReference type="Proteomes" id="UP000236248"/>
    </source>
</evidence>
<dbReference type="GO" id="GO:0043365">
    <property type="term" value="F:[formate-C-acetyltransferase]-activating enzyme activity"/>
    <property type="evidence" value="ECO:0007669"/>
    <property type="project" value="UniProtKB-EC"/>
</dbReference>
<keyword evidence="4" id="KW-0411">Iron-sulfur</keyword>
<dbReference type="KEGG" id="ncv:NCAV_0451"/>
<dbReference type="PANTHER" id="PTHR43075:SF1">
    <property type="entry name" value="FORMATE LYASE ACTIVATING ENZYME, PUTATIVE (AFU_ORTHOLOGUE AFUA_2G15630)-RELATED"/>
    <property type="match status" value="1"/>
</dbReference>
<dbReference type="AlphaFoldDB" id="A0A2K5APT6"/>
<protein>
    <submittedName>
        <fullName evidence="6">Pyruvate formate lyase activating enzyme</fullName>
        <ecNumber evidence="6">1.97.1.4</ecNumber>
    </submittedName>
</protein>